<keyword evidence="1" id="KW-0479">Metal-binding</keyword>
<dbReference type="SUPFAM" id="SSF57716">
    <property type="entry name" value="Glucocorticoid receptor-like (DNA-binding domain)"/>
    <property type="match status" value="1"/>
</dbReference>
<gene>
    <name evidence="6" type="ORF">BTO10_00985</name>
</gene>
<dbReference type="GO" id="GO:0008270">
    <property type="term" value="F:zinc ion binding"/>
    <property type="evidence" value="ECO:0007669"/>
    <property type="project" value="UniProtKB-KW"/>
</dbReference>
<keyword evidence="7" id="KW-1185">Reference proteome</keyword>
<reference evidence="6 7" key="1">
    <citation type="submission" date="2016-12" db="EMBL/GenBank/DDBJ databases">
        <title>Diversity of luminous bacteria.</title>
        <authorList>
            <person name="Yoshizawa S."/>
            <person name="Kogure K."/>
        </authorList>
    </citation>
    <scope>NUCLEOTIDE SEQUENCE [LARGE SCALE GENOMIC DNA]</scope>
    <source>
        <strain evidence="6 7">LC2-408</strain>
    </source>
</reference>
<dbReference type="Gene3D" id="1.20.120.910">
    <property type="entry name" value="DksA, coiled-coil domain"/>
    <property type="match status" value="1"/>
</dbReference>
<feature type="zinc finger region" description="dksA C4-type" evidence="4">
    <location>
        <begin position="39"/>
        <end position="63"/>
    </location>
</feature>
<dbReference type="Pfam" id="PF01258">
    <property type="entry name" value="zf-dskA_traR"/>
    <property type="match status" value="1"/>
</dbReference>
<dbReference type="AlphaFoldDB" id="A0A2S7VMP4"/>
<accession>A0A2S7VMP4</accession>
<evidence type="ECO:0000256" key="1">
    <source>
        <dbReference type="ARBA" id="ARBA00022723"/>
    </source>
</evidence>
<keyword evidence="2" id="KW-0863">Zinc-finger</keyword>
<organism evidence="6 7">
    <name type="scientific">Vibrio chagasii</name>
    <dbReference type="NCBI Taxonomy" id="170679"/>
    <lineage>
        <taxon>Bacteria</taxon>
        <taxon>Pseudomonadati</taxon>
        <taxon>Pseudomonadota</taxon>
        <taxon>Gammaproteobacteria</taxon>
        <taxon>Vibrionales</taxon>
        <taxon>Vibrionaceae</taxon>
        <taxon>Vibrio</taxon>
    </lineage>
</organism>
<name>A0A2S7VMP4_9VIBR</name>
<dbReference type="PANTHER" id="PTHR38777">
    <property type="entry name" value="FELS-2 PROPHAGE PROTEIN"/>
    <property type="match status" value="1"/>
</dbReference>
<dbReference type="InterPro" id="IPR000962">
    <property type="entry name" value="Znf_DskA_TraR"/>
</dbReference>
<evidence type="ECO:0000313" key="7">
    <source>
        <dbReference type="Proteomes" id="UP000238707"/>
    </source>
</evidence>
<evidence type="ECO:0000256" key="2">
    <source>
        <dbReference type="ARBA" id="ARBA00022771"/>
    </source>
</evidence>
<dbReference type="PANTHER" id="PTHR38777:SF1">
    <property type="entry name" value="DNAK SUPPRESSOR PROTEIN"/>
    <property type="match status" value="1"/>
</dbReference>
<dbReference type="GO" id="GO:1900378">
    <property type="term" value="P:positive regulation of secondary metabolite biosynthetic process"/>
    <property type="evidence" value="ECO:0007669"/>
    <property type="project" value="TreeGrafter"/>
</dbReference>
<evidence type="ECO:0000256" key="3">
    <source>
        <dbReference type="ARBA" id="ARBA00022833"/>
    </source>
</evidence>
<proteinExistence type="predicted"/>
<dbReference type="RefSeq" id="WP_105023239.1">
    <property type="nucleotide sequence ID" value="NZ_MSCI01000001.1"/>
</dbReference>
<keyword evidence="3" id="KW-0862">Zinc</keyword>
<dbReference type="Proteomes" id="UP000238707">
    <property type="component" value="Unassembled WGS sequence"/>
</dbReference>
<protein>
    <submittedName>
        <fullName evidence="6">Molecular chaperone DnaK</fullName>
    </submittedName>
</protein>
<evidence type="ECO:0000256" key="4">
    <source>
        <dbReference type="PROSITE-ProRule" id="PRU00510"/>
    </source>
</evidence>
<evidence type="ECO:0000313" key="6">
    <source>
        <dbReference type="EMBL" id="PQJ63424.1"/>
    </source>
</evidence>
<sequence length="72" mass="8035">MPDVIDHACDIEAQLTEVALANQLARAKPKTPRESAQECGECGDPIPEARRQHIVGCQYCTHCQSDLEKMKR</sequence>
<dbReference type="PROSITE" id="PS51128">
    <property type="entry name" value="ZF_DKSA_2"/>
    <property type="match status" value="1"/>
</dbReference>
<feature type="domain" description="Zinc finger DksA/TraR C4-type" evidence="5">
    <location>
        <begin position="39"/>
        <end position="69"/>
    </location>
</feature>
<comment type="caution">
    <text evidence="6">The sequence shown here is derived from an EMBL/GenBank/DDBJ whole genome shotgun (WGS) entry which is preliminary data.</text>
</comment>
<dbReference type="EMBL" id="MSCI01000001">
    <property type="protein sequence ID" value="PQJ63424.1"/>
    <property type="molecule type" value="Genomic_DNA"/>
</dbReference>
<evidence type="ECO:0000259" key="5">
    <source>
        <dbReference type="Pfam" id="PF01258"/>
    </source>
</evidence>